<dbReference type="OMA" id="TWINAGV"/>
<protein>
    <submittedName>
        <fullName evidence="3">Protein-serine/threonine phosphatase</fullName>
    </submittedName>
</protein>
<keyword evidence="2" id="KW-1185">Reference proteome</keyword>
<name>A0A0N4VS19_HAEPC</name>
<reference evidence="1 2" key="2">
    <citation type="submission" date="2018-11" db="EMBL/GenBank/DDBJ databases">
        <authorList>
            <consortium name="Pathogen Informatics"/>
        </authorList>
    </citation>
    <scope>NUCLEOTIDE SEQUENCE [LARGE SCALE GENOMIC DNA]</scope>
    <source>
        <strain evidence="1 2">MHpl1</strain>
    </source>
</reference>
<accession>A0A0N4VS19</accession>
<sequence length="101" mass="11937">MAICTFGARTLASEACIEDLIMQARKIKYDFIGHTETRRQTPLHAVFKTGMRCRCPRQYALGHEHRFIRKLNNQNWTFAIKKMWLNPSFNHLRCLLTNIEL</sequence>
<organism evidence="3">
    <name type="scientific">Haemonchus placei</name>
    <name type="common">Barber's pole worm</name>
    <dbReference type="NCBI Taxonomy" id="6290"/>
    <lineage>
        <taxon>Eukaryota</taxon>
        <taxon>Metazoa</taxon>
        <taxon>Ecdysozoa</taxon>
        <taxon>Nematoda</taxon>
        <taxon>Chromadorea</taxon>
        <taxon>Rhabditida</taxon>
        <taxon>Rhabditina</taxon>
        <taxon>Rhabditomorpha</taxon>
        <taxon>Strongyloidea</taxon>
        <taxon>Trichostrongylidae</taxon>
        <taxon>Haemonchus</taxon>
    </lineage>
</organism>
<dbReference type="OrthoDB" id="5813559at2759"/>
<gene>
    <name evidence="1" type="ORF">HPLM_LOCUS79</name>
</gene>
<proteinExistence type="predicted"/>
<dbReference type="Proteomes" id="UP000268014">
    <property type="component" value="Unassembled WGS sequence"/>
</dbReference>
<evidence type="ECO:0000313" key="2">
    <source>
        <dbReference type="Proteomes" id="UP000268014"/>
    </source>
</evidence>
<evidence type="ECO:0000313" key="3">
    <source>
        <dbReference type="WBParaSite" id="HPLM_0000007801-mRNA-1"/>
    </source>
</evidence>
<dbReference type="EMBL" id="UZAF01000035">
    <property type="protein sequence ID" value="VDO04331.1"/>
    <property type="molecule type" value="Genomic_DNA"/>
</dbReference>
<reference evidence="3" key="1">
    <citation type="submission" date="2017-02" db="UniProtKB">
        <authorList>
            <consortium name="WormBaseParasite"/>
        </authorList>
    </citation>
    <scope>IDENTIFICATION</scope>
</reference>
<dbReference type="WBParaSite" id="HPLM_0000007801-mRNA-1">
    <property type="protein sequence ID" value="HPLM_0000007801-mRNA-1"/>
    <property type="gene ID" value="HPLM_0000007801"/>
</dbReference>
<dbReference type="AlphaFoldDB" id="A0A0N4VS19"/>
<evidence type="ECO:0000313" key="1">
    <source>
        <dbReference type="EMBL" id="VDO04331.1"/>
    </source>
</evidence>